<evidence type="ECO:0000256" key="5">
    <source>
        <dbReference type="ARBA" id="ARBA00023133"/>
    </source>
</evidence>
<dbReference type="EMBL" id="CP007389">
    <property type="protein sequence ID" value="APT73721.1"/>
    <property type="molecule type" value="Genomic_DNA"/>
</dbReference>
<keyword evidence="12" id="KW-1185">Reference proteome</keyword>
<dbReference type="Proteomes" id="UP000185490">
    <property type="component" value="Chromosome"/>
</dbReference>
<dbReference type="PANTHER" id="PTHR11458:SF0">
    <property type="entry name" value="DELTA-AMINOLEVULINIC ACID DEHYDRATASE"/>
    <property type="match status" value="1"/>
</dbReference>
<dbReference type="SUPFAM" id="SSF51569">
    <property type="entry name" value="Aldolase"/>
    <property type="match status" value="1"/>
</dbReference>
<keyword evidence="5" id="KW-0350">Heme biosynthesis</keyword>
<dbReference type="RefSeq" id="WP_012056934.1">
    <property type="nucleotide sequence ID" value="NZ_CP007389.1"/>
</dbReference>
<keyword evidence="6" id="KW-0456">Lyase</keyword>
<evidence type="ECO:0000313" key="11">
    <source>
        <dbReference type="EMBL" id="APT73721.1"/>
    </source>
</evidence>
<protein>
    <recommendedName>
        <fullName evidence="4">Delta-aminolevulinic acid dehydratase</fullName>
        <ecNumber evidence="3">4.2.1.24</ecNumber>
    </recommendedName>
    <alternativeName>
        <fullName evidence="8">Porphobilinogen synthase</fullName>
    </alternativeName>
</protein>
<dbReference type="CDD" id="cd00384">
    <property type="entry name" value="ALAD_PBGS"/>
    <property type="match status" value="1"/>
</dbReference>
<evidence type="ECO:0000256" key="7">
    <source>
        <dbReference type="ARBA" id="ARBA00023244"/>
    </source>
</evidence>
<evidence type="ECO:0000256" key="4">
    <source>
        <dbReference type="ARBA" id="ARBA00020771"/>
    </source>
</evidence>
<dbReference type="PANTHER" id="PTHR11458">
    <property type="entry name" value="DELTA-AMINOLEVULINIC ACID DEHYDRATASE"/>
    <property type="match status" value="1"/>
</dbReference>
<dbReference type="InterPro" id="IPR013785">
    <property type="entry name" value="Aldolase_TIM"/>
</dbReference>
<organism evidence="11 12">
    <name type="scientific">Thermosipho melanesiensis</name>
    <dbReference type="NCBI Taxonomy" id="46541"/>
    <lineage>
        <taxon>Bacteria</taxon>
        <taxon>Thermotogati</taxon>
        <taxon>Thermotogota</taxon>
        <taxon>Thermotogae</taxon>
        <taxon>Thermotogales</taxon>
        <taxon>Fervidobacteriaceae</taxon>
        <taxon>Thermosipho</taxon>
    </lineage>
</organism>
<name>A0ABN4V2E4_9BACT</name>
<reference evidence="11 12" key="1">
    <citation type="submission" date="2014-02" db="EMBL/GenBank/DDBJ databases">
        <title>Diversity of Thermotogales isolates from hydrothermal vents.</title>
        <authorList>
            <person name="Haverkamp T.H.A."/>
            <person name="Lossouarn J."/>
            <person name="Geslin C."/>
            <person name="Nesbo C.L."/>
        </authorList>
    </citation>
    <scope>NUCLEOTIDE SEQUENCE [LARGE SCALE GENOMIC DNA]</scope>
    <source>
        <strain evidence="11 12">431</strain>
    </source>
</reference>
<evidence type="ECO:0000256" key="9">
    <source>
        <dbReference type="ARBA" id="ARBA00047651"/>
    </source>
</evidence>
<evidence type="ECO:0000256" key="1">
    <source>
        <dbReference type="ARBA" id="ARBA00004694"/>
    </source>
</evidence>
<evidence type="ECO:0000256" key="6">
    <source>
        <dbReference type="ARBA" id="ARBA00023239"/>
    </source>
</evidence>
<evidence type="ECO:0000256" key="2">
    <source>
        <dbReference type="ARBA" id="ARBA00008055"/>
    </source>
</evidence>
<evidence type="ECO:0000313" key="12">
    <source>
        <dbReference type="Proteomes" id="UP000185490"/>
    </source>
</evidence>
<accession>A0ABN4V2E4</accession>
<gene>
    <name evidence="11" type="ORF">BW47_03840</name>
</gene>
<dbReference type="InterPro" id="IPR001731">
    <property type="entry name" value="ALAD"/>
</dbReference>
<dbReference type="PRINTS" id="PR00144">
    <property type="entry name" value="DALDHYDRTASE"/>
</dbReference>
<evidence type="ECO:0000256" key="10">
    <source>
        <dbReference type="RuleBase" id="RU004161"/>
    </source>
</evidence>
<evidence type="ECO:0000256" key="3">
    <source>
        <dbReference type="ARBA" id="ARBA00012053"/>
    </source>
</evidence>
<dbReference type="Pfam" id="PF00490">
    <property type="entry name" value="ALAD"/>
    <property type="match status" value="1"/>
</dbReference>
<dbReference type="SMART" id="SM01004">
    <property type="entry name" value="ALAD"/>
    <property type="match status" value="1"/>
</dbReference>
<dbReference type="PIRSF" id="PIRSF001415">
    <property type="entry name" value="Porphbilin_synth"/>
    <property type="match status" value="1"/>
</dbReference>
<dbReference type="NCBIfam" id="NF006762">
    <property type="entry name" value="PRK09283.1"/>
    <property type="match status" value="1"/>
</dbReference>
<comment type="pathway">
    <text evidence="1">Porphyrin-containing compound metabolism; protoporphyrin-IX biosynthesis; coproporphyrinogen-III from 5-aminolevulinate: step 1/4.</text>
</comment>
<evidence type="ECO:0000256" key="8">
    <source>
        <dbReference type="ARBA" id="ARBA00032837"/>
    </source>
</evidence>
<keyword evidence="7" id="KW-0627">Porphyrin biosynthesis</keyword>
<sequence length="315" mass="35543">MKRLRRLRNNETIRSLIRETHLTTNDLIYPLFIKDGYKIKEEIPSMPEIFRLSIDMAIDEIKTLRNLGINAFLLFGVPNKKDLKCINIVNKALEEIKSEIKDAYLITDVCLCSYTEDGHCGITKDGIILNDESVELLSEISLSYAQSGADMIAPSDMMDGRVKKIRKTLDKNNFSDIPIMSYSAKFASSFYGPFRDAANSAPKFGDRKTYQLDIANKNEALREIALDIEEGADIVMIKPALSFLDIVEATKRTFNIPVAVYNVSGEYSMVKAAAQKGWIDEKEVVLETLTSMKRAGADIIITYHAKDVAKWLSYQ</sequence>
<dbReference type="Gene3D" id="3.20.20.70">
    <property type="entry name" value="Aldolase class I"/>
    <property type="match status" value="1"/>
</dbReference>
<comment type="catalytic activity">
    <reaction evidence="9">
        <text>2 5-aminolevulinate = porphobilinogen + 2 H2O + H(+)</text>
        <dbReference type="Rhea" id="RHEA:24064"/>
        <dbReference type="ChEBI" id="CHEBI:15377"/>
        <dbReference type="ChEBI" id="CHEBI:15378"/>
        <dbReference type="ChEBI" id="CHEBI:58126"/>
        <dbReference type="ChEBI" id="CHEBI:356416"/>
        <dbReference type="EC" id="4.2.1.24"/>
    </reaction>
</comment>
<comment type="similarity">
    <text evidence="2 10">Belongs to the ALAD family.</text>
</comment>
<dbReference type="EC" id="4.2.1.24" evidence="3"/>
<proteinExistence type="inferred from homology"/>